<evidence type="ECO:0000259" key="3">
    <source>
        <dbReference type="Pfam" id="PF00144"/>
    </source>
</evidence>
<name>A0ABS0I321_9BACT</name>
<comment type="subcellular location">
    <subcellularLocation>
        <location evidence="1">Membrane</location>
    </subcellularLocation>
</comment>
<accession>A0ABS0I321</accession>
<dbReference type="SUPFAM" id="SSF56601">
    <property type="entry name" value="beta-lactamase/transpeptidase-like"/>
    <property type="match status" value="1"/>
</dbReference>
<keyword evidence="5" id="KW-1185">Reference proteome</keyword>
<dbReference type="Proteomes" id="UP000618931">
    <property type="component" value="Unassembled WGS sequence"/>
</dbReference>
<dbReference type="PANTHER" id="PTHR46825">
    <property type="entry name" value="D-ALANYL-D-ALANINE-CARBOXYPEPTIDASE/ENDOPEPTIDASE AMPH"/>
    <property type="match status" value="1"/>
</dbReference>
<gene>
    <name evidence="4" type="ORF">I2H31_09505</name>
</gene>
<evidence type="ECO:0000313" key="4">
    <source>
        <dbReference type="EMBL" id="MBF9221340.1"/>
    </source>
</evidence>
<organism evidence="4 5">
    <name type="scientific">Hymenobacter ruricola</name>
    <dbReference type="NCBI Taxonomy" id="2791023"/>
    <lineage>
        <taxon>Bacteria</taxon>
        <taxon>Pseudomonadati</taxon>
        <taxon>Bacteroidota</taxon>
        <taxon>Cytophagia</taxon>
        <taxon>Cytophagales</taxon>
        <taxon>Hymenobacteraceae</taxon>
        <taxon>Hymenobacter</taxon>
    </lineage>
</organism>
<evidence type="ECO:0000256" key="1">
    <source>
        <dbReference type="ARBA" id="ARBA00004370"/>
    </source>
</evidence>
<sequence length="363" mass="39702">MHDWRIPFLAISSWVVLGCGVARSQASCAYADSVRLAYHIPELAYAVVTAGGVIDMQTLGNQRQQPGYPAKPTDRFHLGSNTKAITALLAAELVEAGKISWDTPFFALFPELQSASRRGYRAIALRQLLTFRAGLPAYTYTFASPSPDELTGDEAAQRLALARYFLAQPPMRRQAHGLTPSNADYVLAGLMLEKATGRSYQDLVTAWGQAHGIAFGFGYPNLTDPAQPWGHNPAGEPLPPVPNPKLSWLLSAGNINVSLPDYVKFVQLQLRGLRGEEAGLPAATVHELLFGLPVFAYGWFNRLEADTQHHVAYNEGNAGAFITRVQVIQEADRAYILFANSATPETAAGLTMLQAYLQRRYGR</sequence>
<dbReference type="PROSITE" id="PS51257">
    <property type="entry name" value="PROKAR_LIPOPROTEIN"/>
    <property type="match status" value="1"/>
</dbReference>
<dbReference type="Gene3D" id="3.40.710.10">
    <property type="entry name" value="DD-peptidase/beta-lactamase superfamily"/>
    <property type="match status" value="1"/>
</dbReference>
<dbReference type="GO" id="GO:0016787">
    <property type="term" value="F:hydrolase activity"/>
    <property type="evidence" value="ECO:0007669"/>
    <property type="project" value="UniProtKB-KW"/>
</dbReference>
<evidence type="ECO:0000256" key="2">
    <source>
        <dbReference type="ARBA" id="ARBA00023136"/>
    </source>
</evidence>
<protein>
    <submittedName>
        <fullName evidence="4">Serine hydrolase</fullName>
    </submittedName>
</protein>
<comment type="caution">
    <text evidence="4">The sequence shown here is derived from an EMBL/GenBank/DDBJ whole genome shotgun (WGS) entry which is preliminary data.</text>
</comment>
<proteinExistence type="predicted"/>
<dbReference type="Pfam" id="PF00144">
    <property type="entry name" value="Beta-lactamase"/>
    <property type="match status" value="1"/>
</dbReference>
<keyword evidence="2" id="KW-0472">Membrane</keyword>
<dbReference type="InterPro" id="IPR001466">
    <property type="entry name" value="Beta-lactam-related"/>
</dbReference>
<reference evidence="4 5" key="1">
    <citation type="submission" date="2020-11" db="EMBL/GenBank/DDBJ databases">
        <authorList>
            <person name="Kim M.K."/>
        </authorList>
    </citation>
    <scope>NUCLEOTIDE SEQUENCE [LARGE SCALE GENOMIC DNA]</scope>
    <source>
        <strain evidence="4 5">BT662</strain>
    </source>
</reference>
<dbReference type="RefSeq" id="WP_262895774.1">
    <property type="nucleotide sequence ID" value="NZ_JADQDM010000003.1"/>
</dbReference>
<dbReference type="EMBL" id="JADQDM010000003">
    <property type="protein sequence ID" value="MBF9221340.1"/>
    <property type="molecule type" value="Genomic_DNA"/>
</dbReference>
<evidence type="ECO:0000313" key="5">
    <source>
        <dbReference type="Proteomes" id="UP000618931"/>
    </source>
</evidence>
<feature type="domain" description="Beta-lactamase-related" evidence="3">
    <location>
        <begin position="37"/>
        <end position="349"/>
    </location>
</feature>
<keyword evidence="4" id="KW-0378">Hydrolase</keyword>
<dbReference type="PANTHER" id="PTHR46825:SF11">
    <property type="entry name" value="PENICILLIN-BINDING PROTEIN 4"/>
    <property type="match status" value="1"/>
</dbReference>
<dbReference type="InterPro" id="IPR012338">
    <property type="entry name" value="Beta-lactam/transpept-like"/>
</dbReference>
<dbReference type="InterPro" id="IPR050491">
    <property type="entry name" value="AmpC-like"/>
</dbReference>